<evidence type="ECO:0000313" key="2">
    <source>
        <dbReference type="EMBL" id="MFC7347853.1"/>
    </source>
</evidence>
<protein>
    <recommendedName>
        <fullName evidence="4">Integral membrane protein</fullName>
    </recommendedName>
</protein>
<keyword evidence="1" id="KW-0472">Membrane</keyword>
<organism evidence="2 3">
    <name type="scientific">Chryseobacterium zhengzhouense</name>
    <dbReference type="NCBI Taxonomy" id="1636086"/>
    <lineage>
        <taxon>Bacteria</taxon>
        <taxon>Pseudomonadati</taxon>
        <taxon>Bacteroidota</taxon>
        <taxon>Flavobacteriia</taxon>
        <taxon>Flavobacteriales</taxon>
        <taxon>Weeksellaceae</taxon>
        <taxon>Chryseobacterium group</taxon>
        <taxon>Chryseobacterium</taxon>
    </lineage>
</organism>
<keyword evidence="1" id="KW-0812">Transmembrane</keyword>
<proteinExistence type="predicted"/>
<feature type="transmembrane region" description="Helical" evidence="1">
    <location>
        <begin position="59"/>
        <end position="79"/>
    </location>
</feature>
<name>A0ABW2LZR2_9FLAO</name>
<dbReference type="Proteomes" id="UP001596550">
    <property type="component" value="Unassembled WGS sequence"/>
</dbReference>
<evidence type="ECO:0008006" key="4">
    <source>
        <dbReference type="Google" id="ProtNLM"/>
    </source>
</evidence>
<dbReference type="RefSeq" id="WP_378180434.1">
    <property type="nucleotide sequence ID" value="NZ_JBHTCR010000006.1"/>
</dbReference>
<feature type="transmembrane region" description="Helical" evidence="1">
    <location>
        <begin position="16"/>
        <end position="35"/>
    </location>
</feature>
<reference evidence="3" key="1">
    <citation type="journal article" date="2019" name="Int. J. Syst. Evol. Microbiol.">
        <title>The Global Catalogue of Microorganisms (GCM) 10K type strain sequencing project: providing services to taxonomists for standard genome sequencing and annotation.</title>
        <authorList>
            <consortium name="The Broad Institute Genomics Platform"/>
            <consortium name="The Broad Institute Genome Sequencing Center for Infectious Disease"/>
            <person name="Wu L."/>
            <person name="Ma J."/>
        </authorList>
    </citation>
    <scope>NUCLEOTIDE SEQUENCE [LARGE SCALE GENOMIC DNA]</scope>
    <source>
        <strain evidence="3">CCUG 54781</strain>
    </source>
</reference>
<feature type="transmembrane region" description="Helical" evidence="1">
    <location>
        <begin position="95"/>
        <end position="114"/>
    </location>
</feature>
<gene>
    <name evidence="2" type="ORF">ACFQO9_14090</name>
</gene>
<sequence>MNATVLTTATYNFSAYMIYLPIVIMLTIFVSQFLFKNSKTFMIDIFHQKEDIAMATNSLFKIGFYLLNIGFALCIIEFFEIETVERLVVALSKKIGGFSIYLGIMMLLNLLLFLKGRKHAMNKDKIIKNENTDI</sequence>
<keyword evidence="3" id="KW-1185">Reference proteome</keyword>
<evidence type="ECO:0000313" key="3">
    <source>
        <dbReference type="Proteomes" id="UP001596550"/>
    </source>
</evidence>
<comment type="caution">
    <text evidence="2">The sequence shown here is derived from an EMBL/GenBank/DDBJ whole genome shotgun (WGS) entry which is preliminary data.</text>
</comment>
<evidence type="ECO:0000256" key="1">
    <source>
        <dbReference type="SAM" id="Phobius"/>
    </source>
</evidence>
<dbReference type="EMBL" id="JBHTCR010000006">
    <property type="protein sequence ID" value="MFC7347853.1"/>
    <property type="molecule type" value="Genomic_DNA"/>
</dbReference>
<keyword evidence="1" id="KW-1133">Transmembrane helix</keyword>
<accession>A0ABW2LZR2</accession>